<evidence type="ECO:0000313" key="8">
    <source>
        <dbReference type="EMBL" id="QNN57692.1"/>
    </source>
</evidence>
<evidence type="ECO:0000256" key="5">
    <source>
        <dbReference type="ARBA" id="ARBA00022840"/>
    </source>
</evidence>
<evidence type="ECO:0000259" key="7">
    <source>
        <dbReference type="PROSITE" id="PS50893"/>
    </source>
</evidence>
<name>A0A7G9RQ17_9BURK</name>
<dbReference type="InterPro" id="IPR003593">
    <property type="entry name" value="AAA+_ATPase"/>
</dbReference>
<dbReference type="InterPro" id="IPR017871">
    <property type="entry name" value="ABC_transporter-like_CS"/>
</dbReference>
<dbReference type="CDD" id="cd03224">
    <property type="entry name" value="ABC_TM1139_LivF_branched"/>
    <property type="match status" value="1"/>
</dbReference>
<dbReference type="InterPro" id="IPR003439">
    <property type="entry name" value="ABC_transporter-like_ATP-bd"/>
</dbReference>
<dbReference type="GO" id="GO:0005524">
    <property type="term" value="F:ATP binding"/>
    <property type="evidence" value="ECO:0007669"/>
    <property type="project" value="UniProtKB-KW"/>
</dbReference>
<keyword evidence="9" id="KW-1185">Reference proteome</keyword>
<dbReference type="GO" id="GO:0015807">
    <property type="term" value="P:L-amino acid transport"/>
    <property type="evidence" value="ECO:0007669"/>
    <property type="project" value="TreeGrafter"/>
</dbReference>
<feature type="domain" description="ABC transporter" evidence="7">
    <location>
        <begin position="12"/>
        <end position="245"/>
    </location>
</feature>
<dbReference type="Proteomes" id="UP000515811">
    <property type="component" value="Chromosome"/>
</dbReference>
<dbReference type="RefSeq" id="WP_187597937.1">
    <property type="nucleotide sequence ID" value="NZ_CP060714.1"/>
</dbReference>
<dbReference type="PANTHER" id="PTHR43820">
    <property type="entry name" value="HIGH-AFFINITY BRANCHED-CHAIN AMINO ACID TRANSPORT ATP-BINDING PROTEIN LIVF"/>
    <property type="match status" value="1"/>
</dbReference>
<dbReference type="GO" id="GO:0016887">
    <property type="term" value="F:ATP hydrolysis activity"/>
    <property type="evidence" value="ECO:0007669"/>
    <property type="project" value="InterPro"/>
</dbReference>
<dbReference type="InterPro" id="IPR052156">
    <property type="entry name" value="BCAA_Transport_ATP-bd_LivF"/>
</dbReference>
<evidence type="ECO:0000256" key="6">
    <source>
        <dbReference type="ARBA" id="ARBA00022970"/>
    </source>
</evidence>
<dbReference type="InterPro" id="IPR030660">
    <property type="entry name" value="ABC_branched_ATPase_LivF/BraG"/>
</dbReference>
<comment type="similarity">
    <text evidence="1">Belongs to the ABC transporter superfamily.</text>
</comment>
<dbReference type="SMART" id="SM00382">
    <property type="entry name" value="AAA"/>
    <property type="match status" value="1"/>
</dbReference>
<dbReference type="PROSITE" id="PS00211">
    <property type="entry name" value="ABC_TRANSPORTER_1"/>
    <property type="match status" value="1"/>
</dbReference>
<dbReference type="KEGG" id="drg:H9K76_02015"/>
<evidence type="ECO:0000313" key="9">
    <source>
        <dbReference type="Proteomes" id="UP000515811"/>
    </source>
</evidence>
<sequence length="247" mass="26261">MSDNRTAGKALLRVDSLQVRYGAVQALKGVSLHVDAGEVVTIIGGNGAGKSTLMKAISGLEPAAAGSIAFEGQDITRMPGHLRVPLGIAQSPEGRQVFADQTVHDNLLLGAYHRRDGAAAIAADIEAQFHAFPRLRERREQMAGTMSGGEQQMLAIARALMSRPKLLLLDEPSLGLAPLIVKEIFAIIRQLKAQGVTILLVEQMANQALAVADRAYVLETGSFTLEGGAAQLRRDPKIRAAYLGAHA</sequence>
<organism evidence="8 9">
    <name type="scientific">Diaphorobacter ruginosibacter</name>
    <dbReference type="NCBI Taxonomy" id="1715720"/>
    <lineage>
        <taxon>Bacteria</taxon>
        <taxon>Pseudomonadati</taxon>
        <taxon>Pseudomonadota</taxon>
        <taxon>Betaproteobacteria</taxon>
        <taxon>Burkholderiales</taxon>
        <taxon>Comamonadaceae</taxon>
        <taxon>Diaphorobacter</taxon>
    </lineage>
</organism>
<evidence type="ECO:0000256" key="3">
    <source>
        <dbReference type="ARBA" id="ARBA00022475"/>
    </source>
</evidence>
<dbReference type="PANTHER" id="PTHR43820:SF3">
    <property type="entry name" value="BRANCHED-CHAIN AMINO ACID TRANSPORT SYSTEM,ATP-BINDING PROTEIN"/>
    <property type="match status" value="1"/>
</dbReference>
<proteinExistence type="inferred from homology"/>
<dbReference type="PIRSF" id="PIRSF039137">
    <property type="entry name" value="ABC_branched_ATPase"/>
    <property type="match status" value="1"/>
</dbReference>
<accession>A0A7G9RQ17</accession>
<dbReference type="PROSITE" id="PS50893">
    <property type="entry name" value="ABC_TRANSPORTER_2"/>
    <property type="match status" value="1"/>
</dbReference>
<dbReference type="Gene3D" id="3.40.50.300">
    <property type="entry name" value="P-loop containing nucleotide triphosphate hydrolases"/>
    <property type="match status" value="1"/>
</dbReference>
<reference evidence="8 9" key="1">
    <citation type="submission" date="2020-08" db="EMBL/GenBank/DDBJ databases">
        <title>Genome sequence of Diaphorobacter ruginosibacter DSM 27467T.</title>
        <authorList>
            <person name="Hyun D.-W."/>
            <person name="Bae J.-W."/>
        </authorList>
    </citation>
    <scope>NUCLEOTIDE SEQUENCE [LARGE SCALE GENOMIC DNA]</scope>
    <source>
        <strain evidence="8 9">DSM 27467</strain>
    </source>
</reference>
<evidence type="ECO:0000256" key="2">
    <source>
        <dbReference type="ARBA" id="ARBA00022448"/>
    </source>
</evidence>
<dbReference type="Pfam" id="PF00005">
    <property type="entry name" value="ABC_tran"/>
    <property type="match status" value="1"/>
</dbReference>
<dbReference type="InterPro" id="IPR027417">
    <property type="entry name" value="P-loop_NTPase"/>
</dbReference>
<dbReference type="EMBL" id="CP060714">
    <property type="protein sequence ID" value="QNN57692.1"/>
    <property type="molecule type" value="Genomic_DNA"/>
</dbReference>
<evidence type="ECO:0000256" key="1">
    <source>
        <dbReference type="ARBA" id="ARBA00005417"/>
    </source>
</evidence>
<protein>
    <submittedName>
        <fullName evidence="8">ABC transporter ATP-binding protein</fullName>
    </submittedName>
</protein>
<dbReference type="SUPFAM" id="SSF52540">
    <property type="entry name" value="P-loop containing nucleoside triphosphate hydrolases"/>
    <property type="match status" value="1"/>
</dbReference>
<keyword evidence="6" id="KW-0029">Amino-acid transport</keyword>
<dbReference type="AlphaFoldDB" id="A0A7G9RQ17"/>
<evidence type="ECO:0000256" key="4">
    <source>
        <dbReference type="ARBA" id="ARBA00022741"/>
    </source>
</evidence>
<keyword evidence="2" id="KW-0813">Transport</keyword>
<dbReference type="GO" id="GO:0015658">
    <property type="term" value="F:branched-chain amino acid transmembrane transporter activity"/>
    <property type="evidence" value="ECO:0007669"/>
    <property type="project" value="InterPro"/>
</dbReference>
<keyword evidence="3" id="KW-0472">Membrane</keyword>
<keyword evidence="5 8" id="KW-0067">ATP-binding</keyword>
<keyword evidence="4" id="KW-0547">Nucleotide-binding</keyword>
<keyword evidence="3" id="KW-1003">Cell membrane</keyword>
<gene>
    <name evidence="8" type="ORF">H9K76_02015</name>
</gene>